<dbReference type="PROSITE" id="PS50294">
    <property type="entry name" value="WD_REPEATS_REGION"/>
    <property type="match status" value="1"/>
</dbReference>
<dbReference type="InterPro" id="IPR011047">
    <property type="entry name" value="Quinoprotein_ADH-like_sf"/>
</dbReference>
<dbReference type="PROSITE" id="PS00678">
    <property type="entry name" value="WD_REPEATS_1"/>
    <property type="match status" value="1"/>
</dbReference>
<evidence type="ECO:0000256" key="2">
    <source>
        <dbReference type="ARBA" id="ARBA00022737"/>
    </source>
</evidence>
<reference evidence="4 5" key="1">
    <citation type="submission" date="2014-04" db="EMBL/GenBank/DDBJ databases">
        <authorList>
            <consortium name="DOE Joint Genome Institute"/>
            <person name="Kuo A."/>
            <person name="Girlanda M."/>
            <person name="Perotto S."/>
            <person name="Kohler A."/>
            <person name="Nagy L.G."/>
            <person name="Floudas D."/>
            <person name="Copeland A."/>
            <person name="Barry K.W."/>
            <person name="Cichocki N."/>
            <person name="Veneault-Fourrey C."/>
            <person name="LaButti K."/>
            <person name="Lindquist E.A."/>
            <person name="Lipzen A."/>
            <person name="Lundell T."/>
            <person name="Morin E."/>
            <person name="Murat C."/>
            <person name="Sun H."/>
            <person name="Tunlid A."/>
            <person name="Henrissat B."/>
            <person name="Grigoriev I.V."/>
            <person name="Hibbett D.S."/>
            <person name="Martin F."/>
            <person name="Nordberg H.P."/>
            <person name="Cantor M.N."/>
            <person name="Hua S.X."/>
        </authorList>
    </citation>
    <scope>NUCLEOTIDE SEQUENCE [LARGE SCALE GENOMIC DNA]</scope>
    <source>
        <strain evidence="4 5">MUT 4182</strain>
    </source>
</reference>
<dbReference type="PROSITE" id="PS50082">
    <property type="entry name" value="WD_REPEATS_2"/>
    <property type="match status" value="3"/>
</dbReference>
<dbReference type="AlphaFoldDB" id="A0A0C3LW65"/>
<proteinExistence type="predicted"/>
<dbReference type="InterPro" id="IPR019775">
    <property type="entry name" value="WD40_repeat_CS"/>
</dbReference>
<dbReference type="HOGENOM" id="CLU_000288_57_19_1"/>
<feature type="repeat" description="WD" evidence="3">
    <location>
        <begin position="338"/>
        <end position="379"/>
    </location>
</feature>
<dbReference type="Pfam" id="PF00400">
    <property type="entry name" value="WD40"/>
    <property type="match status" value="2"/>
</dbReference>
<dbReference type="Proteomes" id="UP000054248">
    <property type="component" value="Unassembled WGS sequence"/>
</dbReference>
<keyword evidence="1 3" id="KW-0853">WD repeat</keyword>
<gene>
    <name evidence="4" type="ORF">M407DRAFT_25014</name>
</gene>
<organism evidence="4 5">
    <name type="scientific">Tulasnella calospora MUT 4182</name>
    <dbReference type="NCBI Taxonomy" id="1051891"/>
    <lineage>
        <taxon>Eukaryota</taxon>
        <taxon>Fungi</taxon>
        <taxon>Dikarya</taxon>
        <taxon>Basidiomycota</taxon>
        <taxon>Agaricomycotina</taxon>
        <taxon>Agaricomycetes</taxon>
        <taxon>Cantharellales</taxon>
        <taxon>Tulasnellaceae</taxon>
        <taxon>Tulasnella</taxon>
    </lineage>
</organism>
<dbReference type="InterPro" id="IPR015943">
    <property type="entry name" value="WD40/YVTN_repeat-like_dom_sf"/>
</dbReference>
<evidence type="ECO:0000256" key="1">
    <source>
        <dbReference type="ARBA" id="ARBA00022574"/>
    </source>
</evidence>
<dbReference type="InterPro" id="IPR001680">
    <property type="entry name" value="WD40_rpt"/>
</dbReference>
<keyword evidence="2" id="KW-0677">Repeat</keyword>
<name>A0A0C3LW65_9AGAM</name>
<dbReference type="SUPFAM" id="SSF50998">
    <property type="entry name" value="Quinoprotein alcohol dehydrogenase-like"/>
    <property type="match status" value="1"/>
</dbReference>
<dbReference type="InterPro" id="IPR020472">
    <property type="entry name" value="WD40_PAC1"/>
</dbReference>
<sequence>MEQDNITQFLRKEILVDLNSLLHIPASAAESVRFMHTSIRDLLVSKQRCQDKAYHIDTIQYHQQLANLSLGFMLRFLKENICNLSDLSHGSSEIQDITEREVPKALRYCCRAWSIHLAEGLRWSESDERVIKGQIANFSFFSKERILAWIEVMSVIGATSEAIMTAKRVHHWLLGSPSKIVGLHSLTSLWNDVHRFIAPFLEPISFGPLHIYASALPHCPLETDLWRLYGSKAKIQVLRGLQTSTWPSNLWTRSANESLHAVAFSMDGSLVISATRYGEVQFWDFETGRQVGETLRGCSGLTGAICVSPDRRALAVGSPDGTIALWSLHTGGLLGKMLTSSSSWVRSVCFTLDDRVLASGSDDGVIRLWDLQTRRQLGKPLIGNSGSVLSVCFRRTAESWRLDLRTRPFDCGTFIPGDGWANR</sequence>
<evidence type="ECO:0000313" key="4">
    <source>
        <dbReference type="EMBL" id="KIO25637.1"/>
    </source>
</evidence>
<feature type="repeat" description="WD" evidence="3">
    <location>
        <begin position="252"/>
        <end position="293"/>
    </location>
</feature>
<dbReference type="PANTHER" id="PTHR19848:SF8">
    <property type="entry name" value="F-BOX AND WD REPEAT DOMAIN CONTAINING 7"/>
    <property type="match status" value="1"/>
</dbReference>
<dbReference type="Gene3D" id="2.130.10.10">
    <property type="entry name" value="YVTN repeat-like/Quinoprotein amine dehydrogenase"/>
    <property type="match status" value="1"/>
</dbReference>
<protein>
    <submittedName>
        <fullName evidence="4">Uncharacterized protein</fullName>
    </submittedName>
</protein>
<evidence type="ECO:0000313" key="5">
    <source>
        <dbReference type="Proteomes" id="UP000054248"/>
    </source>
</evidence>
<reference evidence="5" key="2">
    <citation type="submission" date="2015-01" db="EMBL/GenBank/DDBJ databases">
        <title>Evolutionary Origins and Diversification of the Mycorrhizal Mutualists.</title>
        <authorList>
            <consortium name="DOE Joint Genome Institute"/>
            <consortium name="Mycorrhizal Genomics Consortium"/>
            <person name="Kohler A."/>
            <person name="Kuo A."/>
            <person name="Nagy L.G."/>
            <person name="Floudas D."/>
            <person name="Copeland A."/>
            <person name="Barry K.W."/>
            <person name="Cichocki N."/>
            <person name="Veneault-Fourrey C."/>
            <person name="LaButti K."/>
            <person name="Lindquist E.A."/>
            <person name="Lipzen A."/>
            <person name="Lundell T."/>
            <person name="Morin E."/>
            <person name="Murat C."/>
            <person name="Riley R."/>
            <person name="Ohm R."/>
            <person name="Sun H."/>
            <person name="Tunlid A."/>
            <person name="Henrissat B."/>
            <person name="Grigoriev I.V."/>
            <person name="Hibbett D.S."/>
            <person name="Martin F."/>
        </authorList>
    </citation>
    <scope>NUCLEOTIDE SEQUENCE [LARGE SCALE GENOMIC DNA]</scope>
    <source>
        <strain evidence="5">MUT 4182</strain>
    </source>
</reference>
<evidence type="ECO:0000256" key="3">
    <source>
        <dbReference type="PROSITE-ProRule" id="PRU00221"/>
    </source>
</evidence>
<dbReference type="OrthoDB" id="6262491at2759"/>
<feature type="repeat" description="WD" evidence="3">
    <location>
        <begin position="295"/>
        <end position="336"/>
    </location>
</feature>
<accession>A0A0C3LW65</accession>
<keyword evidence="5" id="KW-1185">Reference proteome</keyword>
<dbReference type="EMBL" id="KN823038">
    <property type="protein sequence ID" value="KIO25637.1"/>
    <property type="molecule type" value="Genomic_DNA"/>
</dbReference>
<dbReference type="PANTHER" id="PTHR19848">
    <property type="entry name" value="WD40 REPEAT PROTEIN"/>
    <property type="match status" value="1"/>
</dbReference>
<dbReference type="PRINTS" id="PR00320">
    <property type="entry name" value="GPROTEINBRPT"/>
</dbReference>
<dbReference type="SMART" id="SM00320">
    <property type="entry name" value="WD40"/>
    <property type="match status" value="3"/>
</dbReference>
<dbReference type="STRING" id="1051891.A0A0C3LW65"/>